<proteinExistence type="predicted"/>
<evidence type="ECO:0000313" key="1">
    <source>
        <dbReference type="EMBL" id="MFC3453069.1"/>
    </source>
</evidence>
<dbReference type="EMBL" id="JBHRWK010000044">
    <property type="protein sequence ID" value="MFC3453069.1"/>
    <property type="molecule type" value="Genomic_DNA"/>
</dbReference>
<name>A0ABV7P1V1_9PSEU</name>
<dbReference type="RefSeq" id="WP_378241836.1">
    <property type="nucleotide sequence ID" value="NZ_JBHRWK010000044.1"/>
</dbReference>
<sequence length="505" mass="55385">MVEEEAPGDLDGPVVDAALARRLKALACTAPVHDLDARKGRLDWADADVYQMSEVALTIIDQVTIRMDFDRGADHEEVLRRTIPFVAAQAPDRASEEHRRVARWVMDNLINVGTQDRGFAATYGTFDAEGRYERRTWPFKLLVESFSAEGEVYLRSTDEAINVLVGALDTDVESAQEAAETKLDNLVRRGRLSDAQLAAEAARWRTVQYADQLRRVLDATRRNVRAVDWVDEVPGLIEKALDHVAARHRAEVAILTNITQARDESESPARKRQAATLITIVRDCMQRHGQLQARLIAAGKTFRSEQDRQEFSAPVRKITVDLFGQLLAPTLDLSIAGAARVTTAFFVKGTGLSVKGVPRMVDLVYKLLSPPVDRGDLGEPVPEPDLVPTPDPAVFTDEQWAKADRLLELGAVPRRLSGLLAEARALDPDLPQLIGLRVFHALDPGVTTALRQGDESILLAVDDGTPLADDEFGGADLLVGLASLESKRHSADQAPADDDRGEVVA</sequence>
<comment type="caution">
    <text evidence="1">The sequence shown here is derived from an EMBL/GenBank/DDBJ whole genome shotgun (WGS) entry which is preliminary data.</text>
</comment>
<dbReference type="Proteomes" id="UP001595645">
    <property type="component" value="Unassembled WGS sequence"/>
</dbReference>
<keyword evidence="2" id="KW-1185">Reference proteome</keyword>
<reference evidence="2" key="1">
    <citation type="journal article" date="2019" name="Int. J. Syst. Evol. Microbiol.">
        <title>The Global Catalogue of Microorganisms (GCM) 10K type strain sequencing project: providing services to taxonomists for standard genome sequencing and annotation.</title>
        <authorList>
            <consortium name="The Broad Institute Genomics Platform"/>
            <consortium name="The Broad Institute Genome Sequencing Center for Infectious Disease"/>
            <person name="Wu L."/>
            <person name="Ma J."/>
        </authorList>
    </citation>
    <scope>NUCLEOTIDE SEQUENCE [LARGE SCALE GENOMIC DNA]</scope>
    <source>
        <strain evidence="2">CGMCC 4.7676</strain>
    </source>
</reference>
<evidence type="ECO:0000313" key="2">
    <source>
        <dbReference type="Proteomes" id="UP001595645"/>
    </source>
</evidence>
<organism evidence="1 2">
    <name type="scientific">Amycolatopsis speibonae</name>
    <dbReference type="NCBI Taxonomy" id="1450224"/>
    <lineage>
        <taxon>Bacteria</taxon>
        <taxon>Bacillati</taxon>
        <taxon>Actinomycetota</taxon>
        <taxon>Actinomycetes</taxon>
        <taxon>Pseudonocardiales</taxon>
        <taxon>Pseudonocardiaceae</taxon>
        <taxon>Amycolatopsis</taxon>
    </lineage>
</organism>
<protein>
    <recommendedName>
        <fullName evidence="3">DUF3375 domain-containing protein</fullName>
    </recommendedName>
</protein>
<gene>
    <name evidence="1" type="ORF">ACFOSH_26840</name>
</gene>
<accession>A0ABV7P1V1</accession>
<evidence type="ECO:0008006" key="3">
    <source>
        <dbReference type="Google" id="ProtNLM"/>
    </source>
</evidence>